<organism evidence="1 2">
    <name type="scientific">Porites evermanni</name>
    <dbReference type="NCBI Taxonomy" id="104178"/>
    <lineage>
        <taxon>Eukaryota</taxon>
        <taxon>Metazoa</taxon>
        <taxon>Cnidaria</taxon>
        <taxon>Anthozoa</taxon>
        <taxon>Hexacorallia</taxon>
        <taxon>Scleractinia</taxon>
        <taxon>Fungiina</taxon>
        <taxon>Poritidae</taxon>
        <taxon>Porites</taxon>
    </lineage>
</organism>
<evidence type="ECO:0000313" key="2">
    <source>
        <dbReference type="Proteomes" id="UP001159427"/>
    </source>
</evidence>
<name>A0ABN8LQV6_9CNID</name>
<comment type="caution">
    <text evidence="1">The sequence shown here is derived from an EMBL/GenBank/DDBJ whole genome shotgun (WGS) entry which is preliminary data.</text>
</comment>
<sequence length="101" mass="11545">MISDRFLFNRLYIASQQRDRDLGEFFMHKNQSYPPYSSEYGNSCYTKKFDLIECLTKGITETSPPESYDVTVVDGAALVHALQVVSVSTFDEYAKAGYSYQ</sequence>
<keyword evidence="2" id="KW-1185">Reference proteome</keyword>
<evidence type="ECO:0000313" key="1">
    <source>
        <dbReference type="EMBL" id="CAH3019433.1"/>
    </source>
</evidence>
<accession>A0ABN8LQV6</accession>
<dbReference type="Proteomes" id="UP001159427">
    <property type="component" value="Unassembled WGS sequence"/>
</dbReference>
<proteinExistence type="predicted"/>
<reference evidence="1 2" key="1">
    <citation type="submission" date="2022-05" db="EMBL/GenBank/DDBJ databases">
        <authorList>
            <consortium name="Genoscope - CEA"/>
            <person name="William W."/>
        </authorList>
    </citation>
    <scope>NUCLEOTIDE SEQUENCE [LARGE SCALE GENOMIC DNA]</scope>
</reference>
<gene>
    <name evidence="1" type="ORF">PEVE_00002537</name>
</gene>
<dbReference type="EMBL" id="CALNXI010000115">
    <property type="protein sequence ID" value="CAH3019433.1"/>
    <property type="molecule type" value="Genomic_DNA"/>
</dbReference>
<protein>
    <submittedName>
        <fullName evidence="1">Uncharacterized protein</fullName>
    </submittedName>
</protein>